<accession>A0A7R9GGZ5</accession>
<feature type="compositionally biased region" description="Polar residues" evidence="1">
    <location>
        <begin position="410"/>
        <end position="421"/>
    </location>
</feature>
<feature type="compositionally biased region" description="Polar residues" evidence="1">
    <location>
        <begin position="1034"/>
        <end position="1046"/>
    </location>
</feature>
<feature type="region of interest" description="Disordered" evidence="1">
    <location>
        <begin position="497"/>
        <end position="534"/>
    </location>
</feature>
<organism evidence="2">
    <name type="scientific">Notodromas monacha</name>
    <dbReference type="NCBI Taxonomy" id="399045"/>
    <lineage>
        <taxon>Eukaryota</taxon>
        <taxon>Metazoa</taxon>
        <taxon>Ecdysozoa</taxon>
        <taxon>Arthropoda</taxon>
        <taxon>Crustacea</taxon>
        <taxon>Oligostraca</taxon>
        <taxon>Ostracoda</taxon>
        <taxon>Podocopa</taxon>
        <taxon>Podocopida</taxon>
        <taxon>Cypridocopina</taxon>
        <taxon>Cypridoidea</taxon>
        <taxon>Cyprididae</taxon>
        <taxon>Notodromas</taxon>
    </lineage>
</organism>
<dbReference type="Proteomes" id="UP000678499">
    <property type="component" value="Unassembled WGS sequence"/>
</dbReference>
<evidence type="ECO:0000313" key="3">
    <source>
        <dbReference type="Proteomes" id="UP000678499"/>
    </source>
</evidence>
<feature type="compositionally biased region" description="Low complexity" evidence="1">
    <location>
        <begin position="321"/>
        <end position="334"/>
    </location>
</feature>
<feature type="region of interest" description="Disordered" evidence="1">
    <location>
        <begin position="1023"/>
        <end position="1054"/>
    </location>
</feature>
<feature type="compositionally biased region" description="Pro residues" evidence="1">
    <location>
        <begin position="258"/>
        <end position="278"/>
    </location>
</feature>
<feature type="region of interest" description="Disordered" evidence="1">
    <location>
        <begin position="1"/>
        <end position="54"/>
    </location>
</feature>
<feature type="region of interest" description="Disordered" evidence="1">
    <location>
        <begin position="927"/>
        <end position="957"/>
    </location>
</feature>
<feature type="region of interest" description="Disordered" evidence="1">
    <location>
        <begin position="209"/>
        <end position="347"/>
    </location>
</feature>
<protein>
    <submittedName>
        <fullName evidence="2">Uncharacterized protein</fullName>
    </submittedName>
</protein>
<evidence type="ECO:0000256" key="1">
    <source>
        <dbReference type="SAM" id="MobiDB-lite"/>
    </source>
</evidence>
<feature type="compositionally biased region" description="Polar residues" evidence="1">
    <location>
        <begin position="7"/>
        <end position="21"/>
    </location>
</feature>
<feature type="compositionally biased region" description="Low complexity" evidence="1">
    <location>
        <begin position="290"/>
        <end position="301"/>
    </location>
</feature>
<feature type="compositionally biased region" description="Pro residues" evidence="1">
    <location>
        <begin position="945"/>
        <end position="957"/>
    </location>
</feature>
<feature type="region of interest" description="Disordered" evidence="1">
    <location>
        <begin position="978"/>
        <end position="1004"/>
    </location>
</feature>
<sequence>MVRALPRSNSVPVVQNRASVGSQASTQTPSVTSPPRPRSSASNDVLSSSDMSSETLEGLMEFESIFSEVREAEEKKRRQLQQNHSHQAAPQQHHQVQPEMKTKQGNAVAAVRVRAPIAAPPTQQQASTTVSAMNKTIVNVKLPDETKLKDIPDDSQVTLNVHNGNTIQPIRLLGAVLKQEVLRNNPGLANGTHTGPLVLSVLMTVPGPARPAAPPPPSILTPAAPQPPPPPSQAVSSVPVQPVPSSASSTQVSTAAQQPPPPAAVINSPAPPPPPPAPALVKSTSMGAQTTPVTTSTSVGTQALSPALTVPIVVKETNVGVSSRPVQRSSSQSPQLPPPPPPSAVKSAAVVAAAAAATKPVVTPNKDDPEVVKKVHQILESYQEQVRMSPEEQFKPAPRRNSFPKDSAFKDSSTGLPTPSTAGCKKKKSSVAGNGMASNGAATSPAALSSTSETSERAPSVASDSNLSSDGYHLAGLSPTPSIGSSLDAATVEQSLEAQRLQQQQQQQQQAVSRSTSPQIPAIKQDPDGLKPPTNCILMSADSQSQHQYQACLTPVSHTGVLVATTSSSVLSRAQYIAIQSGSAPRPGGTVVLVQSKNSPNLQALLAGKVAVTDRTRVTSHLSAGTTTTTTTVSPSLEELLSRPPLPIAKPVVPADAQRLAKSRPQAPLQRRPSSGAALPGGMNVLRSPAKKFMLVTSQGSQASGEVAPMMTAVVKVKEEDAATLQPSSVALLPQQHQLQAAPNMAALPSFETLKGAASPWRSVVKEEFEVKPTRGMSEAGVQTAKVALTRRVDVDGGLTNASVGGGTKVVLMRDVQGSLQPLTKAELAMLNPNDLAISLGQLVGNAGGTQAVVVSGPRMMSSGSQSELQKKVVHIPTSLAARPQTLVSVQRAKVSHTNFPGARIVQASQVPQVPTRVQLGTSNMNAGVQQRMPSSPSEDLPSRPLLPPSPPHMPPIPSPEDAFISSLDFLLQPEHKETVKPDTAPDQGPGGDSVMEPVIGDDDVCGGDVLNPALAAATANKAAVAVRKRRPSKSPTSPKGVTTAGSIPFKRRR</sequence>
<feature type="compositionally biased region" description="Low complexity" evidence="1">
    <location>
        <begin position="38"/>
        <end position="53"/>
    </location>
</feature>
<dbReference type="EMBL" id="CAJPEX010002027">
    <property type="protein sequence ID" value="CAG0920384.1"/>
    <property type="molecule type" value="Genomic_DNA"/>
</dbReference>
<feature type="compositionally biased region" description="Low complexity" evidence="1">
    <location>
        <begin position="934"/>
        <end position="944"/>
    </location>
</feature>
<feature type="region of interest" description="Disordered" evidence="1">
    <location>
        <begin position="659"/>
        <end position="682"/>
    </location>
</feature>
<keyword evidence="3" id="KW-1185">Reference proteome</keyword>
<feature type="compositionally biased region" description="Low complexity" evidence="1">
    <location>
        <begin position="441"/>
        <end position="453"/>
    </location>
</feature>
<feature type="compositionally biased region" description="Pro residues" evidence="1">
    <location>
        <begin position="209"/>
        <end position="232"/>
    </location>
</feature>
<feature type="compositionally biased region" description="Low complexity" evidence="1">
    <location>
        <begin position="81"/>
        <end position="98"/>
    </location>
</feature>
<dbReference type="AlphaFoldDB" id="A0A7R9GGZ5"/>
<name>A0A7R9GGZ5_9CRUS</name>
<feature type="compositionally biased region" description="Low complexity" evidence="1">
    <location>
        <begin position="233"/>
        <end position="257"/>
    </location>
</feature>
<gene>
    <name evidence="2" type="ORF">NMOB1V02_LOCUS7894</name>
</gene>
<reference evidence="2" key="1">
    <citation type="submission" date="2020-11" db="EMBL/GenBank/DDBJ databases">
        <authorList>
            <person name="Tran Van P."/>
        </authorList>
    </citation>
    <scope>NUCLEOTIDE SEQUENCE</scope>
</reference>
<evidence type="ECO:0000313" key="2">
    <source>
        <dbReference type="EMBL" id="CAD7280232.1"/>
    </source>
</evidence>
<feature type="compositionally biased region" description="Low complexity" evidence="1">
    <location>
        <begin position="22"/>
        <end position="31"/>
    </location>
</feature>
<dbReference type="EMBL" id="OA884064">
    <property type="protein sequence ID" value="CAD7280232.1"/>
    <property type="molecule type" value="Genomic_DNA"/>
</dbReference>
<feature type="region of interest" description="Disordered" evidence="1">
    <location>
        <begin position="73"/>
        <end position="98"/>
    </location>
</feature>
<feature type="region of interest" description="Disordered" evidence="1">
    <location>
        <begin position="383"/>
        <end position="467"/>
    </location>
</feature>
<proteinExistence type="predicted"/>
<dbReference type="OrthoDB" id="10691197at2759"/>